<evidence type="ECO:0000256" key="1">
    <source>
        <dbReference type="ARBA" id="ARBA00004202"/>
    </source>
</evidence>
<dbReference type="FunFam" id="3.40.50.300:FF:000134">
    <property type="entry name" value="Iron-enterobactin ABC transporter ATP-binding protein"/>
    <property type="match status" value="1"/>
</dbReference>
<dbReference type="Gene3D" id="3.40.50.300">
    <property type="entry name" value="P-loop containing nucleotide triphosphate hydrolases"/>
    <property type="match status" value="1"/>
</dbReference>
<dbReference type="InterPro" id="IPR003593">
    <property type="entry name" value="AAA+_ATPase"/>
</dbReference>
<dbReference type="CDD" id="cd03214">
    <property type="entry name" value="ABC_Iron-Siderophores_B12_Hemin"/>
    <property type="match status" value="1"/>
</dbReference>
<evidence type="ECO:0000256" key="5">
    <source>
        <dbReference type="ARBA" id="ARBA00022741"/>
    </source>
</evidence>
<dbReference type="PANTHER" id="PTHR42771:SF2">
    <property type="entry name" value="IRON(3+)-HYDROXAMATE IMPORT ATP-BINDING PROTEIN FHUC"/>
    <property type="match status" value="1"/>
</dbReference>
<evidence type="ECO:0000256" key="8">
    <source>
        <dbReference type="ARBA" id="ARBA00023065"/>
    </source>
</evidence>
<dbReference type="Pfam" id="PF00005">
    <property type="entry name" value="ABC_tran"/>
    <property type="match status" value="1"/>
</dbReference>
<dbReference type="GO" id="GO:0016887">
    <property type="term" value="F:ATP hydrolysis activity"/>
    <property type="evidence" value="ECO:0007669"/>
    <property type="project" value="InterPro"/>
</dbReference>
<evidence type="ECO:0000313" key="12">
    <source>
        <dbReference type="EMBL" id="MDV6311565.1"/>
    </source>
</evidence>
<dbReference type="GO" id="GO:0005886">
    <property type="term" value="C:plasma membrane"/>
    <property type="evidence" value="ECO:0007669"/>
    <property type="project" value="UniProtKB-SubCell"/>
</dbReference>
<dbReference type="EMBL" id="JAWLKI010000028">
    <property type="protein sequence ID" value="MDV6309478.1"/>
    <property type="molecule type" value="Genomic_DNA"/>
</dbReference>
<reference evidence="12 13" key="1">
    <citation type="submission" date="2023-10" db="EMBL/GenBank/DDBJ databases">
        <title>Development of a sustainable strategy for remediation of hydrocarbon-contaminated territories based on the waste exchange concept.</title>
        <authorList>
            <person name="Krivoruchko A."/>
        </authorList>
    </citation>
    <scope>NUCLEOTIDE SEQUENCE</scope>
    <source>
        <strain evidence="11 13">IEGM 1266</strain>
        <strain evidence="12">IEGM 1279</strain>
    </source>
</reference>
<dbReference type="GO" id="GO:0006826">
    <property type="term" value="P:iron ion transport"/>
    <property type="evidence" value="ECO:0007669"/>
    <property type="project" value="UniProtKB-KW"/>
</dbReference>
<comment type="subcellular location">
    <subcellularLocation>
        <location evidence="1">Cell membrane</location>
        <topology evidence="1">Peripheral membrane protein</topology>
    </subcellularLocation>
</comment>
<evidence type="ECO:0000313" key="11">
    <source>
        <dbReference type="EMBL" id="MDV6309478.1"/>
    </source>
</evidence>
<accession>A0AAE4U4P5</accession>
<keyword evidence="2" id="KW-0813">Transport</keyword>
<dbReference type="RefSeq" id="WP_006437790.1">
    <property type="nucleotide sequence ID" value="NZ_CP096596.1"/>
</dbReference>
<keyword evidence="7" id="KW-0408">Iron</keyword>
<evidence type="ECO:0000256" key="6">
    <source>
        <dbReference type="ARBA" id="ARBA00022840"/>
    </source>
</evidence>
<sequence>MTISPVDHTSLATSRLRGTGLTVGYDQRVVIDGLDIDVPDGQVTTIIGSNGCGKSTLLRCLARLLPPKAGTVYLDGDDISHVRPRQVARTLAILPQNPVAPEGLTVADLVGRGRHPHQRWYQQATAADEAAVAEAMEMTDTLELADRTLDALSGGQRQRVWIALTLAQGTDLILLDEPTTYLDLAHSIDVLDLVRRLRDEHGKTVVMVLHDLNLAARYSDSLVVMKNGAIVATGAPAEVIDAEMLDEAFGLRAHVMTDPISGGPLIVPLGAHTRAF</sequence>
<dbReference type="SUPFAM" id="SSF52540">
    <property type="entry name" value="P-loop containing nucleoside triphosphate hydrolases"/>
    <property type="match status" value="1"/>
</dbReference>
<keyword evidence="5" id="KW-0547">Nucleotide-binding</keyword>
<evidence type="ECO:0000256" key="4">
    <source>
        <dbReference type="ARBA" id="ARBA00022496"/>
    </source>
</evidence>
<protein>
    <submittedName>
        <fullName evidence="12">ABC transporter ATP-binding protein</fullName>
    </submittedName>
</protein>
<keyword evidence="4" id="KW-0410">Iron transport</keyword>
<organism evidence="12 14">
    <name type="scientific">Gordonia amicalis</name>
    <dbReference type="NCBI Taxonomy" id="89053"/>
    <lineage>
        <taxon>Bacteria</taxon>
        <taxon>Bacillati</taxon>
        <taxon>Actinomycetota</taxon>
        <taxon>Actinomycetes</taxon>
        <taxon>Mycobacteriales</taxon>
        <taxon>Gordoniaceae</taxon>
        <taxon>Gordonia</taxon>
    </lineage>
</organism>
<dbReference type="InterPro" id="IPR051535">
    <property type="entry name" value="Siderophore_ABC-ATPase"/>
</dbReference>
<gene>
    <name evidence="11" type="ORF">R3P94_19595</name>
    <name evidence="12" type="ORF">R3Q15_06600</name>
</gene>
<proteinExistence type="predicted"/>
<dbReference type="PANTHER" id="PTHR42771">
    <property type="entry name" value="IRON(3+)-HYDROXAMATE IMPORT ATP-BINDING PROTEIN FHUC"/>
    <property type="match status" value="1"/>
</dbReference>
<keyword evidence="3" id="KW-1003">Cell membrane</keyword>
<feature type="domain" description="ABC transporter" evidence="10">
    <location>
        <begin position="16"/>
        <end position="252"/>
    </location>
</feature>
<dbReference type="AlphaFoldDB" id="A0AAE4U4P5"/>
<evidence type="ECO:0000313" key="14">
    <source>
        <dbReference type="Proteomes" id="UP001185922"/>
    </source>
</evidence>
<keyword evidence="6 12" id="KW-0067">ATP-binding</keyword>
<evidence type="ECO:0000256" key="7">
    <source>
        <dbReference type="ARBA" id="ARBA00023004"/>
    </source>
</evidence>
<comment type="caution">
    <text evidence="12">The sequence shown here is derived from an EMBL/GenBank/DDBJ whole genome shotgun (WGS) entry which is preliminary data.</text>
</comment>
<dbReference type="PROSITE" id="PS00211">
    <property type="entry name" value="ABC_TRANSPORTER_1"/>
    <property type="match status" value="1"/>
</dbReference>
<dbReference type="InterPro" id="IPR027417">
    <property type="entry name" value="P-loop_NTPase"/>
</dbReference>
<evidence type="ECO:0000256" key="3">
    <source>
        <dbReference type="ARBA" id="ARBA00022475"/>
    </source>
</evidence>
<dbReference type="EMBL" id="JAWLKH010000004">
    <property type="protein sequence ID" value="MDV6311565.1"/>
    <property type="molecule type" value="Genomic_DNA"/>
</dbReference>
<name>A0AAE4U4P5_9ACTN</name>
<dbReference type="GO" id="GO:0005524">
    <property type="term" value="F:ATP binding"/>
    <property type="evidence" value="ECO:0007669"/>
    <property type="project" value="UniProtKB-KW"/>
</dbReference>
<dbReference type="Proteomes" id="UP001185779">
    <property type="component" value="Unassembled WGS sequence"/>
</dbReference>
<keyword evidence="9" id="KW-0472">Membrane</keyword>
<dbReference type="InterPro" id="IPR003439">
    <property type="entry name" value="ABC_transporter-like_ATP-bd"/>
</dbReference>
<evidence type="ECO:0000256" key="2">
    <source>
        <dbReference type="ARBA" id="ARBA00022448"/>
    </source>
</evidence>
<dbReference type="Proteomes" id="UP001185922">
    <property type="component" value="Unassembled WGS sequence"/>
</dbReference>
<keyword evidence="13" id="KW-1185">Reference proteome</keyword>
<dbReference type="InterPro" id="IPR017871">
    <property type="entry name" value="ABC_transporter-like_CS"/>
</dbReference>
<dbReference type="PROSITE" id="PS50893">
    <property type="entry name" value="ABC_TRANSPORTER_2"/>
    <property type="match status" value="1"/>
</dbReference>
<evidence type="ECO:0000313" key="13">
    <source>
        <dbReference type="Proteomes" id="UP001185779"/>
    </source>
</evidence>
<keyword evidence="8" id="KW-0406">Ion transport</keyword>
<evidence type="ECO:0000259" key="10">
    <source>
        <dbReference type="PROSITE" id="PS50893"/>
    </source>
</evidence>
<evidence type="ECO:0000256" key="9">
    <source>
        <dbReference type="ARBA" id="ARBA00023136"/>
    </source>
</evidence>
<dbReference type="SMART" id="SM00382">
    <property type="entry name" value="AAA"/>
    <property type="match status" value="1"/>
</dbReference>